<gene>
    <name evidence="2" type="ORF">HBO33_13885</name>
</gene>
<dbReference type="Proteomes" id="UP000542111">
    <property type="component" value="Unassembled WGS sequence"/>
</dbReference>
<feature type="compositionally biased region" description="Polar residues" evidence="1">
    <location>
        <begin position="59"/>
        <end position="82"/>
    </location>
</feature>
<evidence type="ECO:0000313" key="2">
    <source>
        <dbReference type="EMBL" id="NNA96263.1"/>
    </source>
</evidence>
<accession>A0A7Y1MQA2</accession>
<sequence length="258" mass="27879">MLQSPIAIATPFSTVTTKPSHTTTTPPLSTAATTPSSTETTRPSPTAATTAPVPATDRPLTTTNQRDNTTAPLKSPEQNLSIAPNAPATRAPVQAPADQQNSSGEQDEQAHFDVADEDPKLASGPHQTPGDKLLARLLKTTEQPSFSRDLDKLAQTLQVHIQAGESRNGSSTRLQVNLAQLGQVDVQLNHSRGQLHVEIQASPGSLLQLQLARGDLMERLQRLHPGQPIQLTFAQQQHGGDQGSRQRRHVYDEWEQDS</sequence>
<dbReference type="AlphaFoldDB" id="A0A7Y1MQA2"/>
<evidence type="ECO:0000256" key="1">
    <source>
        <dbReference type="SAM" id="MobiDB-lite"/>
    </source>
</evidence>
<dbReference type="OrthoDB" id="7018694at2"/>
<comment type="caution">
    <text evidence="2">The sequence shown here is derived from an EMBL/GenBank/DDBJ whole genome shotgun (WGS) entry which is preliminary data.</text>
</comment>
<feature type="region of interest" description="Disordered" evidence="1">
    <location>
        <begin position="231"/>
        <end position="258"/>
    </location>
</feature>
<proteinExistence type="predicted"/>
<name>A0A7Y1MQA2_9PSED</name>
<feature type="region of interest" description="Disordered" evidence="1">
    <location>
        <begin position="1"/>
        <end position="110"/>
    </location>
</feature>
<protein>
    <submittedName>
        <fullName evidence="2">Type III secretion system needle length determinant</fullName>
    </submittedName>
</protein>
<dbReference type="CDD" id="cd17467">
    <property type="entry name" value="T3SS_YscP_C"/>
    <property type="match status" value="1"/>
</dbReference>
<reference evidence="2 3" key="1">
    <citation type="journal article" date="2020" name="Front. Microbiol.">
        <title>Genetic Organization of the aprX-lipA2 Operon Affects the Proteolytic Potential of Pseudomonas Species in Milk.</title>
        <authorList>
            <person name="Maier C."/>
            <person name="Huptas C."/>
            <person name="von Neubeck M."/>
            <person name="Scherer S."/>
            <person name="Wenning M."/>
            <person name="Lucking G."/>
        </authorList>
    </citation>
    <scope>NUCLEOTIDE SEQUENCE [LARGE SCALE GENOMIC DNA]</scope>
    <source>
        <strain evidence="2 3">G4779</strain>
    </source>
</reference>
<dbReference type="NCBIfam" id="TIGR02514">
    <property type="entry name" value="type_III_yscP"/>
    <property type="match status" value="1"/>
</dbReference>
<dbReference type="EMBL" id="JAAQYP010000019">
    <property type="protein sequence ID" value="NNA96263.1"/>
    <property type="molecule type" value="Genomic_DNA"/>
</dbReference>
<organism evidence="2 3">
    <name type="scientific">Pseudomonas gessardii</name>
    <dbReference type="NCBI Taxonomy" id="78544"/>
    <lineage>
        <taxon>Bacteria</taxon>
        <taxon>Pseudomonadati</taxon>
        <taxon>Pseudomonadota</taxon>
        <taxon>Gammaproteobacteria</taxon>
        <taxon>Pseudomonadales</taxon>
        <taxon>Pseudomonadaceae</taxon>
        <taxon>Pseudomonas</taxon>
    </lineage>
</organism>
<evidence type="ECO:0000313" key="3">
    <source>
        <dbReference type="Proteomes" id="UP000542111"/>
    </source>
</evidence>
<feature type="compositionally biased region" description="Low complexity" evidence="1">
    <location>
        <begin position="13"/>
        <end position="56"/>
    </location>
</feature>
<dbReference type="InterPro" id="IPR013354">
    <property type="entry name" value="T3SS_YscP_C"/>
</dbReference>